<proteinExistence type="predicted"/>
<sequence length="66" mass="7268">MQSGTIGNEDMVRRGYEERFRFADGWATGFCTACIGHIAYTAYCKWVAASAAPWDSSGPRRSLLSS</sequence>
<protein>
    <submittedName>
        <fullName evidence="1">Uncharacterized protein</fullName>
    </submittedName>
</protein>
<gene>
    <name evidence="1" type="ORF">PUN28_015046</name>
</gene>
<comment type="caution">
    <text evidence="1">The sequence shown here is derived from an EMBL/GenBank/DDBJ whole genome shotgun (WGS) entry which is preliminary data.</text>
</comment>
<keyword evidence="2" id="KW-1185">Reference proteome</keyword>
<evidence type="ECO:0000313" key="2">
    <source>
        <dbReference type="Proteomes" id="UP001430953"/>
    </source>
</evidence>
<dbReference type="Proteomes" id="UP001430953">
    <property type="component" value="Unassembled WGS sequence"/>
</dbReference>
<dbReference type="AlphaFoldDB" id="A0AAW2F2S2"/>
<evidence type="ECO:0000313" key="1">
    <source>
        <dbReference type="EMBL" id="KAL0108222.1"/>
    </source>
</evidence>
<accession>A0AAW2F2S2</accession>
<name>A0AAW2F2S2_9HYME</name>
<organism evidence="1 2">
    <name type="scientific">Cardiocondyla obscurior</name>
    <dbReference type="NCBI Taxonomy" id="286306"/>
    <lineage>
        <taxon>Eukaryota</taxon>
        <taxon>Metazoa</taxon>
        <taxon>Ecdysozoa</taxon>
        <taxon>Arthropoda</taxon>
        <taxon>Hexapoda</taxon>
        <taxon>Insecta</taxon>
        <taxon>Pterygota</taxon>
        <taxon>Neoptera</taxon>
        <taxon>Endopterygota</taxon>
        <taxon>Hymenoptera</taxon>
        <taxon>Apocrita</taxon>
        <taxon>Aculeata</taxon>
        <taxon>Formicoidea</taxon>
        <taxon>Formicidae</taxon>
        <taxon>Myrmicinae</taxon>
        <taxon>Cardiocondyla</taxon>
    </lineage>
</organism>
<reference evidence="1 2" key="1">
    <citation type="submission" date="2023-03" db="EMBL/GenBank/DDBJ databases">
        <title>High recombination rates correlate with genetic variation in Cardiocondyla obscurior ants.</title>
        <authorList>
            <person name="Errbii M."/>
        </authorList>
    </citation>
    <scope>NUCLEOTIDE SEQUENCE [LARGE SCALE GENOMIC DNA]</scope>
    <source>
        <strain evidence="1">Alpha-2009</strain>
        <tissue evidence="1">Whole body</tissue>
    </source>
</reference>
<dbReference type="EMBL" id="JADYXP020000016">
    <property type="protein sequence ID" value="KAL0108222.1"/>
    <property type="molecule type" value="Genomic_DNA"/>
</dbReference>